<sequence length="149" mass="16181">MSLSSAFPCVPIGRKGLGLRDGSTRGSWRDDQESGTFRRYNETNPWSREIAATLRIVMAEFNRLPAMANASCEPMRRLKPGARHSAGEVSRAMMKVVGERNAASLGQTTPSGCFSGASALVFGTLLSPVLQLTNKDTVSLQDSQYKKNI</sequence>
<evidence type="ECO:0000313" key="1">
    <source>
        <dbReference type="EMBL" id="KAK3782154.1"/>
    </source>
</evidence>
<proteinExistence type="predicted"/>
<evidence type="ECO:0000313" key="2">
    <source>
        <dbReference type="Proteomes" id="UP001283361"/>
    </source>
</evidence>
<dbReference type="Proteomes" id="UP001283361">
    <property type="component" value="Unassembled WGS sequence"/>
</dbReference>
<reference evidence="1" key="1">
    <citation type="journal article" date="2023" name="G3 (Bethesda)">
        <title>A reference genome for the long-term kleptoplast-retaining sea slug Elysia crispata morphotype clarki.</title>
        <authorList>
            <person name="Eastman K.E."/>
            <person name="Pendleton A.L."/>
            <person name="Shaikh M.A."/>
            <person name="Suttiyut T."/>
            <person name="Ogas R."/>
            <person name="Tomko P."/>
            <person name="Gavelis G."/>
            <person name="Widhalm J.R."/>
            <person name="Wisecaver J.H."/>
        </authorList>
    </citation>
    <scope>NUCLEOTIDE SEQUENCE</scope>
    <source>
        <strain evidence="1">ECLA1</strain>
    </source>
</reference>
<keyword evidence="2" id="KW-1185">Reference proteome</keyword>
<organism evidence="1 2">
    <name type="scientific">Elysia crispata</name>
    <name type="common">lettuce slug</name>
    <dbReference type="NCBI Taxonomy" id="231223"/>
    <lineage>
        <taxon>Eukaryota</taxon>
        <taxon>Metazoa</taxon>
        <taxon>Spiralia</taxon>
        <taxon>Lophotrochozoa</taxon>
        <taxon>Mollusca</taxon>
        <taxon>Gastropoda</taxon>
        <taxon>Heterobranchia</taxon>
        <taxon>Euthyneura</taxon>
        <taxon>Panpulmonata</taxon>
        <taxon>Sacoglossa</taxon>
        <taxon>Placobranchoidea</taxon>
        <taxon>Plakobranchidae</taxon>
        <taxon>Elysia</taxon>
    </lineage>
</organism>
<accession>A0AAE1A6D3</accession>
<gene>
    <name evidence="1" type="ORF">RRG08_032906</name>
</gene>
<dbReference type="AlphaFoldDB" id="A0AAE1A6D3"/>
<comment type="caution">
    <text evidence="1">The sequence shown here is derived from an EMBL/GenBank/DDBJ whole genome shotgun (WGS) entry which is preliminary data.</text>
</comment>
<name>A0AAE1A6D3_9GAST</name>
<protein>
    <submittedName>
        <fullName evidence="1">Uncharacterized protein</fullName>
    </submittedName>
</protein>
<dbReference type="EMBL" id="JAWDGP010002535">
    <property type="protein sequence ID" value="KAK3782154.1"/>
    <property type="molecule type" value="Genomic_DNA"/>
</dbReference>